<gene>
    <name evidence="1" type="ORF">GCM10025866_05970</name>
</gene>
<dbReference type="RefSeq" id="WP_286278115.1">
    <property type="nucleotide sequence ID" value="NZ_AP027731.1"/>
</dbReference>
<dbReference type="InterPro" id="IPR038056">
    <property type="entry name" value="YjbR-like_sf"/>
</dbReference>
<proteinExistence type="predicted"/>
<accession>A0ABN6XKK7</accession>
<protein>
    <submittedName>
        <fullName evidence="1">Phosphoribosylglycinamide formyltransferase</fullName>
    </submittedName>
</protein>
<dbReference type="EMBL" id="AP027731">
    <property type="protein sequence ID" value="BDZ44688.1"/>
    <property type="molecule type" value="Genomic_DNA"/>
</dbReference>
<dbReference type="Proteomes" id="UP001321498">
    <property type="component" value="Chromosome"/>
</dbReference>
<organism evidence="1 2">
    <name type="scientific">Naasia aerilata</name>
    <dbReference type="NCBI Taxonomy" id="1162966"/>
    <lineage>
        <taxon>Bacteria</taxon>
        <taxon>Bacillati</taxon>
        <taxon>Actinomycetota</taxon>
        <taxon>Actinomycetes</taxon>
        <taxon>Micrococcales</taxon>
        <taxon>Microbacteriaceae</taxon>
        <taxon>Naasia</taxon>
    </lineage>
</organism>
<sequence>MEHPRMFDEDDPLLARVREICLALPEAEEGISFGRPWFRTRTAFAVYGGGTKGPEKLFHSQAVLLLPDVDTRLALLEDPRCFVPGYLGPKGWMGIDLTAGGGADWSEVAELVDESYRNTAPRRLVAELDARG</sequence>
<evidence type="ECO:0000313" key="2">
    <source>
        <dbReference type="Proteomes" id="UP001321498"/>
    </source>
</evidence>
<dbReference type="SUPFAM" id="SSF142906">
    <property type="entry name" value="YjbR-like"/>
    <property type="match status" value="1"/>
</dbReference>
<dbReference type="InterPro" id="IPR058532">
    <property type="entry name" value="YjbR/MT2646/Rv2570-like"/>
</dbReference>
<reference evidence="2" key="1">
    <citation type="journal article" date="2019" name="Int. J. Syst. Evol. Microbiol.">
        <title>The Global Catalogue of Microorganisms (GCM) 10K type strain sequencing project: providing services to taxonomists for standard genome sequencing and annotation.</title>
        <authorList>
            <consortium name="The Broad Institute Genomics Platform"/>
            <consortium name="The Broad Institute Genome Sequencing Center for Infectious Disease"/>
            <person name="Wu L."/>
            <person name="Ma J."/>
        </authorList>
    </citation>
    <scope>NUCLEOTIDE SEQUENCE [LARGE SCALE GENOMIC DNA]</scope>
    <source>
        <strain evidence="2">NBRC 108725</strain>
    </source>
</reference>
<dbReference type="Pfam" id="PF04237">
    <property type="entry name" value="YjbR"/>
    <property type="match status" value="1"/>
</dbReference>
<dbReference type="Gene3D" id="3.90.1150.30">
    <property type="match status" value="1"/>
</dbReference>
<keyword evidence="2" id="KW-1185">Reference proteome</keyword>
<evidence type="ECO:0000313" key="1">
    <source>
        <dbReference type="EMBL" id="BDZ44688.1"/>
    </source>
</evidence>
<name>A0ABN6XKK7_9MICO</name>